<dbReference type="InterPro" id="IPR005493">
    <property type="entry name" value="RraA/RraA-like"/>
</dbReference>
<organism evidence="1 2">
    <name type="scientific">Pseudoalteromonas phenolica</name>
    <dbReference type="NCBI Taxonomy" id="161398"/>
    <lineage>
        <taxon>Bacteria</taxon>
        <taxon>Pseudomonadati</taxon>
        <taxon>Pseudomonadota</taxon>
        <taxon>Gammaproteobacteria</taxon>
        <taxon>Alteromonadales</taxon>
        <taxon>Pseudoalteromonadaceae</taxon>
        <taxon>Pseudoalteromonas</taxon>
    </lineage>
</organism>
<dbReference type="Proteomes" id="UP000309186">
    <property type="component" value="Unassembled WGS sequence"/>
</dbReference>
<proteinExistence type="predicted"/>
<protein>
    <submittedName>
        <fullName evidence="1">Uncharacterized protein</fullName>
    </submittedName>
</protein>
<dbReference type="Gene3D" id="3.50.30.40">
    <property type="entry name" value="Ribonuclease E inhibitor RraA/RraA-like"/>
    <property type="match status" value="1"/>
</dbReference>
<gene>
    <name evidence="1" type="ORF">C1E24_04155</name>
</gene>
<name>A0A5R9Q4C6_9GAMM</name>
<sequence length="112" mass="12453">MYSPSLAKSSLGSHPCDRITHQLLIFRRDTRGKGVVCSSCFQRYKLQDATPIIVKTFPFFVMALGHVPRKTKKQGLGSVLSSLTFLGAEVSEDDWVYADEHGVVISKTEECC</sequence>
<reference evidence="1 2" key="1">
    <citation type="submission" date="2018-01" db="EMBL/GenBank/DDBJ databases">
        <title>Co-occurrence of chitin degradation, pigmentation and bioactivity in marine Pseudoalteromonas.</title>
        <authorList>
            <person name="Paulsen S."/>
            <person name="Gram L."/>
            <person name="Machado H."/>
        </authorList>
    </citation>
    <scope>NUCLEOTIDE SEQUENCE [LARGE SCALE GENOMIC DNA]</scope>
    <source>
        <strain evidence="1 2">S3663</strain>
    </source>
</reference>
<evidence type="ECO:0000313" key="1">
    <source>
        <dbReference type="EMBL" id="TLX48003.1"/>
    </source>
</evidence>
<dbReference type="SUPFAM" id="SSF89562">
    <property type="entry name" value="RraA-like"/>
    <property type="match status" value="1"/>
</dbReference>
<dbReference type="EMBL" id="PPSW01000007">
    <property type="protein sequence ID" value="TLX48003.1"/>
    <property type="molecule type" value="Genomic_DNA"/>
</dbReference>
<dbReference type="AlphaFoldDB" id="A0A5R9Q4C6"/>
<dbReference type="Pfam" id="PF03737">
    <property type="entry name" value="RraA-like"/>
    <property type="match status" value="1"/>
</dbReference>
<evidence type="ECO:0000313" key="2">
    <source>
        <dbReference type="Proteomes" id="UP000309186"/>
    </source>
</evidence>
<accession>A0A5R9Q4C6</accession>
<dbReference type="InterPro" id="IPR036704">
    <property type="entry name" value="RraA/RraA-like_sf"/>
</dbReference>
<comment type="caution">
    <text evidence="1">The sequence shown here is derived from an EMBL/GenBank/DDBJ whole genome shotgun (WGS) entry which is preliminary data.</text>
</comment>